<feature type="compositionally biased region" description="Polar residues" evidence="1">
    <location>
        <begin position="275"/>
        <end position="302"/>
    </location>
</feature>
<name>G7E9E6_MIXOS</name>
<feature type="domain" description="Nitrogen regulatory protein areA GATA-like" evidence="2">
    <location>
        <begin position="341"/>
        <end position="368"/>
    </location>
</feature>
<feature type="compositionally biased region" description="Acidic residues" evidence="1">
    <location>
        <begin position="595"/>
        <end position="614"/>
    </location>
</feature>
<feature type="compositionally biased region" description="Polar residues" evidence="1">
    <location>
        <begin position="681"/>
        <end position="719"/>
    </location>
</feature>
<feature type="compositionally biased region" description="Low complexity" evidence="1">
    <location>
        <begin position="735"/>
        <end position="751"/>
    </location>
</feature>
<dbReference type="eggNOG" id="ENOG502QSII">
    <property type="taxonomic scope" value="Eukaryota"/>
</dbReference>
<feature type="compositionally biased region" description="Polar residues" evidence="1">
    <location>
        <begin position="864"/>
        <end position="877"/>
    </location>
</feature>
<organism evidence="3 4">
    <name type="scientific">Mixia osmundae (strain CBS 9802 / IAM 14324 / JCM 22182 / KY 12970)</name>
    <dbReference type="NCBI Taxonomy" id="764103"/>
    <lineage>
        <taxon>Eukaryota</taxon>
        <taxon>Fungi</taxon>
        <taxon>Dikarya</taxon>
        <taxon>Basidiomycota</taxon>
        <taxon>Pucciniomycotina</taxon>
        <taxon>Mixiomycetes</taxon>
        <taxon>Mixiales</taxon>
        <taxon>Mixiaceae</taxon>
        <taxon>Mixia</taxon>
    </lineage>
</organism>
<feature type="compositionally biased region" description="Low complexity" evidence="1">
    <location>
        <begin position="887"/>
        <end position="906"/>
    </location>
</feature>
<dbReference type="GO" id="GO:0042149">
    <property type="term" value="P:cellular response to glucose starvation"/>
    <property type="evidence" value="ECO:0007669"/>
    <property type="project" value="TreeGrafter"/>
</dbReference>
<dbReference type="PANTHER" id="PTHR28051:SF1">
    <property type="entry name" value="PROTEIN MTL1-RELATED"/>
    <property type="match status" value="1"/>
</dbReference>
<feature type="region of interest" description="Disordered" evidence="1">
    <location>
        <begin position="1"/>
        <end position="79"/>
    </location>
</feature>
<feature type="region of interest" description="Disordered" evidence="1">
    <location>
        <begin position="525"/>
        <end position="630"/>
    </location>
</feature>
<feature type="compositionally biased region" description="Low complexity" evidence="1">
    <location>
        <begin position="181"/>
        <end position="194"/>
    </location>
</feature>
<dbReference type="GO" id="GO:0007039">
    <property type="term" value="P:protein catabolic process in the vacuole"/>
    <property type="evidence" value="ECO:0007669"/>
    <property type="project" value="TreeGrafter"/>
</dbReference>
<dbReference type="InterPro" id="IPR013860">
    <property type="entry name" value="AreA_GATA"/>
</dbReference>
<dbReference type="STRING" id="764103.G7E9E6"/>
<dbReference type="Pfam" id="PF08550">
    <property type="entry name" value="GATA_AreA"/>
    <property type="match status" value="1"/>
</dbReference>
<accession>G7E9E6</accession>
<evidence type="ECO:0000313" key="3">
    <source>
        <dbReference type="EMBL" id="GAA99265.1"/>
    </source>
</evidence>
<feature type="compositionally biased region" description="Low complexity" evidence="1">
    <location>
        <begin position="232"/>
        <end position="246"/>
    </location>
</feature>
<dbReference type="HOGENOM" id="CLU_282861_0_0_1"/>
<feature type="compositionally biased region" description="Low complexity" evidence="1">
    <location>
        <begin position="918"/>
        <end position="938"/>
    </location>
</feature>
<dbReference type="PANTHER" id="PTHR28051">
    <property type="entry name" value="PROTEIN MTL1-RELATED"/>
    <property type="match status" value="1"/>
</dbReference>
<dbReference type="GO" id="GO:0005773">
    <property type="term" value="C:vacuole"/>
    <property type="evidence" value="ECO:0007669"/>
    <property type="project" value="GOC"/>
</dbReference>
<sequence length="1103" mass="115306">MANKPPSPPTAAPQAPVIASKVKRRASFDASGSKPYSQRTGFSVSAQPNQKPTPSAAKAETTEPAELSDESDVPASTGMLAKAADEVAIKRKQQAEAAAATATASKPKNGREESDSASVSSVESHESSSAGSVYGCSADDSSDDHRAEVSSVSSVDDEALPSVMSKLDDAEKASGLNGHRASASSASIDSSFSSTPTVTAGASPNASNQSSPTASPRQTSGQLKPQNSTVQYTSASSTAGYSAGATTSGGIVVPAYPYNVSMPYMPGSTVSHAYHYNNSRDGSPSSSDAGSHNASRETSSNGQPGGPQTPLNDDSEIQTRLPSICVDYLSHQWDETDVWASWKAMTKHKNEIVNGVRLENASWRTWAKQRNKLKTISPETLNWLKDSDVTWLYGPLHTGVDPVPPPKAATLGDRLGLESTAASSLSSDGSDNTEKAPLSVRGASTARAKKPILKYRSLSDILNLPSSPGPVLGSSATDGDYLTRGAASTDAPAGPGVPYAANLRKTAVAGASILSPATSTAIRFSSPEVSDDGESTPHAGGSQSSRRNSKDSKPKKHISFNHRVEQCIAVDQQDDQDPHYRRQQRLSNLHHRFIDEEEEAEGDEDDEDDDEDDVLTFKSSPRSATFAPLQTLEHHTIAKLAPTTLKSSEELPAPSPIVIYSTDEEHSSPEPDSATDLVGTSKRTQASYIATTRPTAQDSATQSTDVETEETVASPSLGNSVVGDGYGVGEVSNDSSLPVRTSSSSSLSSQGSRRRSRGSAGNSPSSSGANSPYNAGSRENLDSYSRSPSGSGTPTPVSNSPSQSPPNVNTLLSRGRSTSRGSSASLDRSASIDRRSAASPVSYSPSDLSGSRPIEIPRGRTPRSRQSSSEAGTSLGSYSDADTLRASSSPRSPGSGSSSGSFGGRSPRSETANAKKGPSSSVSTIIPAPIAIAKPTISRGFRPPSEVGSDDDDDDRYLFDSPAIPSSPSIQAADRNSSFSKLSFLRWADEPSGAKTSAARRALLRTAAGRLIGANPDGTTTVAQLDDGVSSVTYGADLSAARTDDYGFGYDEYDDDQSSVFGRTVEIATTARDLVGALWNVGSSVIWRRGETAPQDGNEQEHR</sequence>
<feature type="region of interest" description="Disordered" evidence="1">
    <location>
        <begin position="275"/>
        <end position="315"/>
    </location>
</feature>
<keyword evidence="4" id="KW-1185">Reference proteome</keyword>
<dbReference type="OrthoDB" id="5563539at2759"/>
<evidence type="ECO:0000256" key="1">
    <source>
        <dbReference type="SAM" id="MobiDB-lite"/>
    </source>
</evidence>
<reference evidence="3 4" key="1">
    <citation type="journal article" date="2011" name="J. Gen. Appl. Microbiol.">
        <title>Draft genome sequencing of the enigmatic basidiomycete Mixia osmundae.</title>
        <authorList>
            <person name="Nishida H."/>
            <person name="Nagatsuka Y."/>
            <person name="Sugiyama J."/>
        </authorList>
    </citation>
    <scope>NUCLEOTIDE SEQUENCE [LARGE SCALE GENOMIC DNA]</scope>
    <source>
        <strain evidence="4">CBS 9802 / IAM 14324 / JCM 22182 / KY 12970</strain>
    </source>
</reference>
<feature type="region of interest" description="Disordered" evidence="1">
    <location>
        <begin position="642"/>
        <end position="973"/>
    </location>
</feature>
<reference evidence="3 4" key="2">
    <citation type="journal article" date="2012" name="Open Biol.">
        <title>Characteristics of nucleosomes and linker DNA regions on the genome of the basidiomycete Mixia osmundae revealed by mono- and dinucleosome mapping.</title>
        <authorList>
            <person name="Nishida H."/>
            <person name="Kondo S."/>
            <person name="Matsumoto T."/>
            <person name="Suzuki Y."/>
            <person name="Yoshikawa H."/>
            <person name="Taylor T.D."/>
            <person name="Sugiyama J."/>
        </authorList>
    </citation>
    <scope>NUCLEOTIDE SEQUENCE [LARGE SCALE GENOMIC DNA]</scope>
    <source>
        <strain evidence="4">CBS 9802 / IAM 14324 / JCM 22182 / KY 12970</strain>
    </source>
</reference>
<dbReference type="Proteomes" id="UP000009131">
    <property type="component" value="Unassembled WGS sequence"/>
</dbReference>
<protein>
    <recommendedName>
        <fullName evidence="2">Nitrogen regulatory protein areA GATA-like domain-containing protein</fullName>
    </recommendedName>
</protein>
<dbReference type="AlphaFoldDB" id="G7E9E6"/>
<feature type="region of interest" description="Disordered" evidence="1">
    <location>
        <begin position="91"/>
        <end position="246"/>
    </location>
</feature>
<feature type="compositionally biased region" description="Low complexity" evidence="1">
    <location>
        <begin position="116"/>
        <end position="133"/>
    </location>
</feature>
<feature type="compositionally biased region" description="Low complexity" evidence="1">
    <location>
        <begin position="95"/>
        <end position="104"/>
    </location>
</feature>
<evidence type="ECO:0000259" key="2">
    <source>
        <dbReference type="Pfam" id="PF08550"/>
    </source>
</evidence>
<feature type="region of interest" description="Disordered" evidence="1">
    <location>
        <begin position="420"/>
        <end position="443"/>
    </location>
</feature>
<dbReference type="EMBL" id="BABT02000220">
    <property type="protein sequence ID" value="GAA99265.1"/>
    <property type="molecule type" value="Genomic_DNA"/>
</dbReference>
<feature type="compositionally biased region" description="Polar residues" evidence="1">
    <location>
        <begin position="34"/>
        <end position="53"/>
    </location>
</feature>
<feature type="compositionally biased region" description="Low complexity" evidence="1">
    <location>
        <begin position="758"/>
        <end position="829"/>
    </location>
</feature>
<comment type="caution">
    <text evidence="3">The sequence shown here is derived from an EMBL/GenBank/DDBJ whole genome shotgun (WGS) entry which is preliminary data.</text>
</comment>
<feature type="compositionally biased region" description="Low complexity" evidence="1">
    <location>
        <begin position="420"/>
        <end position="430"/>
    </location>
</feature>
<dbReference type="InterPro" id="IPR052292">
    <property type="entry name" value="Glucose_repression_reg"/>
</dbReference>
<feature type="compositionally biased region" description="Basic residues" evidence="1">
    <location>
        <begin position="581"/>
        <end position="591"/>
    </location>
</feature>
<proteinExistence type="predicted"/>
<evidence type="ECO:0000313" key="4">
    <source>
        <dbReference type="Proteomes" id="UP000009131"/>
    </source>
</evidence>
<feature type="compositionally biased region" description="Low complexity" evidence="1">
    <location>
        <begin position="961"/>
        <end position="973"/>
    </location>
</feature>
<gene>
    <name evidence="3" type="primary">Mo05959</name>
    <name evidence="3" type="ORF">E5Q_05959</name>
</gene>
<feature type="compositionally biased region" description="Polar residues" evidence="1">
    <location>
        <begin position="195"/>
        <end position="231"/>
    </location>
</feature>
<dbReference type="InParanoid" id="G7E9E6"/>
<feature type="compositionally biased region" description="Pro residues" evidence="1">
    <location>
        <begin position="1"/>
        <end position="11"/>
    </location>
</feature>